<feature type="non-terminal residue" evidence="2">
    <location>
        <position position="98"/>
    </location>
</feature>
<evidence type="ECO:0000313" key="2">
    <source>
        <dbReference type="EMBL" id="MDE8698199.1"/>
    </source>
</evidence>
<dbReference type="EMBL" id="JARFID010000856">
    <property type="protein sequence ID" value="MDE8698199.1"/>
    <property type="molecule type" value="Genomic_DNA"/>
</dbReference>
<accession>A0AAW6MDK9</accession>
<sequence length="98" mass="10573">WRPAGRSTPQDSSSRCPLSCSAASRPARHAGGYTYRATIPATEIKEGCFRYNIVVCQGDKRQTFPSGVARNPGGQPKVLIRGFSTINLSTDPLYVVDG</sequence>
<feature type="non-terminal residue" evidence="2">
    <location>
        <position position="1"/>
    </location>
</feature>
<dbReference type="AlphaFoldDB" id="A0AAW6MDK9"/>
<name>A0AAW6MDK9_9BACE</name>
<dbReference type="RefSeq" id="WP_275203133.1">
    <property type="nucleotide sequence ID" value="NZ_JARFID010000856.1"/>
</dbReference>
<gene>
    <name evidence="2" type="ORF">PZH42_30000</name>
</gene>
<evidence type="ECO:0000313" key="3">
    <source>
        <dbReference type="Proteomes" id="UP001221924"/>
    </source>
</evidence>
<protein>
    <submittedName>
        <fullName evidence="2">Uncharacterized protein</fullName>
    </submittedName>
</protein>
<feature type="compositionally biased region" description="Polar residues" evidence="1">
    <location>
        <begin position="7"/>
        <end position="16"/>
    </location>
</feature>
<reference evidence="2" key="1">
    <citation type="submission" date="2023-03" db="EMBL/GenBank/DDBJ databases">
        <title>DFI Biobank Strains.</title>
        <authorList>
            <person name="Mostad J."/>
            <person name="Paddock L."/>
            <person name="Medina S."/>
            <person name="Waligurski E."/>
            <person name="Barat B."/>
            <person name="Smith R."/>
            <person name="Burgo V."/>
            <person name="Metcalfe C."/>
            <person name="Woodson C."/>
            <person name="Sundararajan A."/>
            <person name="Ramaswamy R."/>
            <person name="Lin H."/>
            <person name="Pamer E.G."/>
        </authorList>
    </citation>
    <scope>NUCLEOTIDE SEQUENCE</scope>
    <source>
        <strain evidence="2">DFI.9.5</strain>
    </source>
</reference>
<feature type="region of interest" description="Disordered" evidence="1">
    <location>
        <begin position="1"/>
        <end position="25"/>
    </location>
</feature>
<proteinExistence type="predicted"/>
<organism evidence="2 3">
    <name type="scientific">Bacteroides cellulosilyticus</name>
    <dbReference type="NCBI Taxonomy" id="246787"/>
    <lineage>
        <taxon>Bacteria</taxon>
        <taxon>Pseudomonadati</taxon>
        <taxon>Bacteroidota</taxon>
        <taxon>Bacteroidia</taxon>
        <taxon>Bacteroidales</taxon>
        <taxon>Bacteroidaceae</taxon>
        <taxon>Bacteroides</taxon>
    </lineage>
</organism>
<dbReference type="Proteomes" id="UP001221924">
    <property type="component" value="Unassembled WGS sequence"/>
</dbReference>
<evidence type="ECO:0000256" key="1">
    <source>
        <dbReference type="SAM" id="MobiDB-lite"/>
    </source>
</evidence>
<comment type="caution">
    <text evidence="2">The sequence shown here is derived from an EMBL/GenBank/DDBJ whole genome shotgun (WGS) entry which is preliminary data.</text>
</comment>